<keyword evidence="2" id="KW-1003">Cell membrane</keyword>
<dbReference type="AlphaFoldDB" id="A0A2S7T6M1"/>
<proteinExistence type="predicted"/>
<evidence type="ECO:0000256" key="6">
    <source>
        <dbReference type="ARBA" id="ARBA00023136"/>
    </source>
</evidence>
<dbReference type="Pfam" id="PF02698">
    <property type="entry name" value="DUF218"/>
    <property type="match status" value="1"/>
</dbReference>
<evidence type="ECO:0000256" key="5">
    <source>
        <dbReference type="ARBA" id="ARBA00022989"/>
    </source>
</evidence>
<evidence type="ECO:0000313" key="9">
    <source>
        <dbReference type="EMBL" id="PQJ15177.1"/>
    </source>
</evidence>
<reference evidence="10" key="1">
    <citation type="submission" date="2016-11" db="EMBL/GenBank/DDBJ databases">
        <title>Trade-off between light-utilization and light-protection in marine flavobacteria.</title>
        <authorList>
            <person name="Kumagai Y."/>
            <person name="Yoshizawa S."/>
            <person name="Kogure K."/>
        </authorList>
    </citation>
    <scope>NUCLEOTIDE SEQUENCE [LARGE SCALE GENOMIC DNA]</scope>
    <source>
        <strain evidence="10">SG-18</strain>
    </source>
</reference>
<sequence length="218" mass="24927">MNKTRPSKKTVRNTLLLTPLLLLLFVLRSNLAIEYTTRDLTYNSPEAIVKNKVGLVLGTSKYLRDGKTNLFFLYRVEAAVKLFKQGKIDYILVSGDNRHVSYNEPKEFRKELLKRGIPKDQIILDFAGFRTLDSMVRAKEVFGLEKVTVISQEFHNERAIYIGRKFGLEAIGYNAEDVSGYSGFKVKTREALARTKVFLDLFLNVQPKFLGEQIPIGE</sequence>
<keyword evidence="10" id="KW-1185">Reference proteome</keyword>
<evidence type="ECO:0000256" key="7">
    <source>
        <dbReference type="ARBA" id="ARBA00037355"/>
    </source>
</evidence>
<comment type="subcellular location">
    <subcellularLocation>
        <location evidence="1">Cell inner membrane</location>
        <topology evidence="1">Single-pass membrane protein</topology>
    </subcellularLocation>
</comment>
<dbReference type="OrthoDB" id="9782395at2"/>
<keyword evidence="3" id="KW-0997">Cell inner membrane</keyword>
<evidence type="ECO:0000256" key="2">
    <source>
        <dbReference type="ARBA" id="ARBA00022475"/>
    </source>
</evidence>
<comment type="caution">
    <text evidence="9">The sequence shown here is derived from an EMBL/GenBank/DDBJ whole genome shotgun (WGS) entry which is preliminary data.</text>
</comment>
<dbReference type="PANTHER" id="PTHR30336:SF0">
    <property type="entry name" value="PROTEIN SANA"/>
    <property type="match status" value="1"/>
</dbReference>
<keyword evidence="6" id="KW-0472">Membrane</keyword>
<gene>
    <name evidence="9" type="ORF">BST99_05030</name>
</gene>
<keyword evidence="4" id="KW-0812">Transmembrane</keyword>
<dbReference type="InterPro" id="IPR051599">
    <property type="entry name" value="Cell_Envelope_Assoc"/>
</dbReference>
<dbReference type="InterPro" id="IPR003848">
    <property type="entry name" value="DUF218"/>
</dbReference>
<comment type="function">
    <text evidence="7">Participates in the barrier function of the cell envelope.</text>
</comment>
<dbReference type="CDD" id="cd06259">
    <property type="entry name" value="YdcF-like"/>
    <property type="match status" value="1"/>
</dbReference>
<evidence type="ECO:0000259" key="8">
    <source>
        <dbReference type="Pfam" id="PF02698"/>
    </source>
</evidence>
<dbReference type="PANTHER" id="PTHR30336">
    <property type="entry name" value="INNER MEMBRANE PROTEIN, PROBABLE PERMEASE"/>
    <property type="match status" value="1"/>
</dbReference>
<evidence type="ECO:0000256" key="4">
    <source>
        <dbReference type="ARBA" id="ARBA00022692"/>
    </source>
</evidence>
<accession>A0A2S7T6M1</accession>
<keyword evidence="5" id="KW-1133">Transmembrane helix</keyword>
<organism evidence="9 10">
    <name type="scientific">Aureicoccus marinus</name>
    <dbReference type="NCBI Taxonomy" id="754435"/>
    <lineage>
        <taxon>Bacteria</taxon>
        <taxon>Pseudomonadati</taxon>
        <taxon>Bacteroidota</taxon>
        <taxon>Flavobacteriia</taxon>
        <taxon>Flavobacteriales</taxon>
        <taxon>Flavobacteriaceae</taxon>
        <taxon>Aureicoccus</taxon>
    </lineage>
</organism>
<dbReference type="GO" id="GO:0005886">
    <property type="term" value="C:plasma membrane"/>
    <property type="evidence" value="ECO:0007669"/>
    <property type="project" value="UniProtKB-SubCell"/>
</dbReference>
<evidence type="ECO:0000256" key="1">
    <source>
        <dbReference type="ARBA" id="ARBA00004377"/>
    </source>
</evidence>
<dbReference type="EMBL" id="MQVX01000001">
    <property type="protein sequence ID" value="PQJ15177.1"/>
    <property type="molecule type" value="Genomic_DNA"/>
</dbReference>
<dbReference type="Proteomes" id="UP000239366">
    <property type="component" value="Unassembled WGS sequence"/>
</dbReference>
<evidence type="ECO:0000256" key="3">
    <source>
        <dbReference type="ARBA" id="ARBA00022519"/>
    </source>
</evidence>
<name>A0A2S7T6M1_9FLAO</name>
<evidence type="ECO:0000313" key="10">
    <source>
        <dbReference type="Proteomes" id="UP000239366"/>
    </source>
</evidence>
<dbReference type="RefSeq" id="WP_105000829.1">
    <property type="nucleotide sequence ID" value="NZ_MQVX01000001.1"/>
</dbReference>
<feature type="domain" description="DUF218" evidence="8">
    <location>
        <begin position="55"/>
        <end position="183"/>
    </location>
</feature>
<protein>
    <submittedName>
        <fullName evidence="9">Protein SanA</fullName>
    </submittedName>
</protein>